<sequence>MVLALGLALVALISLCAAKDTASTEVAQRLAVIFEKSLITGTVLTSAYDIEDKDKKFHCAASSNKLTISDLKLDVEFDVDDHGHGTLRVSESHFVIDQTSKTVSGISCSTSYSKDHVRAECLLPLDHHHKPLGRPSAPAKPVGHVHKPHRPQHLHRPHHPHHPHYPHHPYPQFHHRVGPQRVHDPAENTAYAPVHHKVERPYPVKPDPVHHPVHDDQSTRPYARQPGRGSLELDPARYGRKDSRYCGKV</sequence>
<evidence type="ECO:0000313" key="3">
    <source>
        <dbReference type="EMBL" id="RSM04362.1"/>
    </source>
</evidence>
<dbReference type="AlphaFoldDB" id="A0A428TQT4"/>
<feature type="compositionally biased region" description="Basic and acidic residues" evidence="1">
    <location>
        <begin position="234"/>
        <end position="249"/>
    </location>
</feature>
<feature type="region of interest" description="Disordered" evidence="1">
    <location>
        <begin position="200"/>
        <end position="249"/>
    </location>
</feature>
<reference evidence="3 4" key="1">
    <citation type="submission" date="2017-06" db="EMBL/GenBank/DDBJ databases">
        <title>Cmopartive genomic analysis of Ambrosia Fusariam Clade fungi.</title>
        <authorList>
            <person name="Stajich J.E."/>
            <person name="Carrillo J."/>
            <person name="Kijimoto T."/>
            <person name="Eskalen A."/>
            <person name="O'Donnell K."/>
            <person name="Kasson M."/>
        </authorList>
    </citation>
    <scope>NUCLEOTIDE SEQUENCE [LARGE SCALE GENOMIC DNA]</scope>
    <source>
        <strain evidence="3 4">NRRL 20438</strain>
    </source>
</reference>
<feature type="chain" id="PRO_5019047258" description="Cyanovirin-N domain-containing protein" evidence="2">
    <location>
        <begin position="19"/>
        <end position="249"/>
    </location>
</feature>
<proteinExistence type="predicted"/>
<name>A0A428TQT4_9HYPO</name>
<gene>
    <name evidence="3" type="ORF">CDV31_010064</name>
</gene>
<dbReference type="EMBL" id="NIZV01000151">
    <property type="protein sequence ID" value="RSM04362.1"/>
    <property type="molecule type" value="Genomic_DNA"/>
</dbReference>
<protein>
    <recommendedName>
        <fullName evidence="5">Cyanovirin-N domain-containing protein</fullName>
    </recommendedName>
</protein>
<evidence type="ECO:0000313" key="4">
    <source>
        <dbReference type="Proteomes" id="UP000288429"/>
    </source>
</evidence>
<organism evidence="3 4">
    <name type="scientific">Fusarium ambrosium</name>
    <dbReference type="NCBI Taxonomy" id="131363"/>
    <lineage>
        <taxon>Eukaryota</taxon>
        <taxon>Fungi</taxon>
        <taxon>Dikarya</taxon>
        <taxon>Ascomycota</taxon>
        <taxon>Pezizomycotina</taxon>
        <taxon>Sordariomycetes</taxon>
        <taxon>Hypocreomycetidae</taxon>
        <taxon>Hypocreales</taxon>
        <taxon>Nectriaceae</taxon>
        <taxon>Fusarium</taxon>
        <taxon>Fusarium solani species complex</taxon>
    </lineage>
</organism>
<feature type="signal peptide" evidence="2">
    <location>
        <begin position="1"/>
        <end position="18"/>
    </location>
</feature>
<dbReference type="Proteomes" id="UP000288429">
    <property type="component" value="Unassembled WGS sequence"/>
</dbReference>
<accession>A0A428TQT4</accession>
<feature type="region of interest" description="Disordered" evidence="1">
    <location>
        <begin position="130"/>
        <end position="172"/>
    </location>
</feature>
<feature type="compositionally biased region" description="Basic and acidic residues" evidence="1">
    <location>
        <begin position="200"/>
        <end position="218"/>
    </location>
</feature>
<evidence type="ECO:0008006" key="5">
    <source>
        <dbReference type="Google" id="ProtNLM"/>
    </source>
</evidence>
<feature type="compositionally biased region" description="Basic residues" evidence="1">
    <location>
        <begin position="143"/>
        <end position="172"/>
    </location>
</feature>
<keyword evidence="2" id="KW-0732">Signal</keyword>
<keyword evidence="4" id="KW-1185">Reference proteome</keyword>
<comment type="caution">
    <text evidence="3">The sequence shown here is derived from an EMBL/GenBank/DDBJ whole genome shotgun (WGS) entry which is preliminary data.</text>
</comment>
<evidence type="ECO:0000256" key="1">
    <source>
        <dbReference type="SAM" id="MobiDB-lite"/>
    </source>
</evidence>
<evidence type="ECO:0000256" key="2">
    <source>
        <dbReference type="SAM" id="SignalP"/>
    </source>
</evidence>